<reference evidence="1 2" key="1">
    <citation type="journal article" date="2016" name="Nat. Commun.">
        <title>Thousands of microbial genomes shed light on interconnected biogeochemical processes in an aquifer system.</title>
        <authorList>
            <person name="Anantharaman K."/>
            <person name="Brown C.T."/>
            <person name="Hug L.A."/>
            <person name="Sharon I."/>
            <person name="Castelle C.J."/>
            <person name="Probst A.J."/>
            <person name="Thomas B.C."/>
            <person name="Singh A."/>
            <person name="Wilkins M.J."/>
            <person name="Karaoz U."/>
            <person name="Brodie E.L."/>
            <person name="Williams K.H."/>
            <person name="Hubbard S.S."/>
            <person name="Banfield J.F."/>
        </authorList>
    </citation>
    <scope>NUCLEOTIDE SEQUENCE [LARGE SCALE GENOMIC DNA]</scope>
</reference>
<organism evidence="1 2">
    <name type="scientific">candidate division WOR-1 bacterium RIFOXYB2_FULL_37_13</name>
    <dbReference type="NCBI Taxonomy" id="1802579"/>
    <lineage>
        <taxon>Bacteria</taxon>
        <taxon>Bacillati</taxon>
        <taxon>Saganbacteria</taxon>
    </lineage>
</organism>
<evidence type="ECO:0000313" key="2">
    <source>
        <dbReference type="Proteomes" id="UP000178417"/>
    </source>
</evidence>
<dbReference type="Gene3D" id="3.10.450.620">
    <property type="entry name" value="JHP933, nucleotidyltransferase-like core domain"/>
    <property type="match status" value="1"/>
</dbReference>
<evidence type="ECO:0000313" key="1">
    <source>
        <dbReference type="EMBL" id="OGC23533.1"/>
    </source>
</evidence>
<gene>
    <name evidence="1" type="ORF">A2310_02905</name>
</gene>
<dbReference type="EMBL" id="MEUB01000017">
    <property type="protein sequence ID" value="OGC23533.1"/>
    <property type="molecule type" value="Genomic_DNA"/>
</dbReference>
<dbReference type="InterPro" id="IPR014942">
    <property type="entry name" value="AbiEii"/>
</dbReference>
<dbReference type="Proteomes" id="UP000178417">
    <property type="component" value="Unassembled WGS sequence"/>
</dbReference>
<proteinExistence type="predicted"/>
<protein>
    <recommendedName>
        <fullName evidence="3">Nucleotidyl transferase AbiEii/AbiGii toxin family protein</fullName>
    </recommendedName>
</protein>
<dbReference type="AlphaFoldDB" id="A0A1F4SV11"/>
<dbReference type="STRING" id="1802579.A2310_02905"/>
<evidence type="ECO:0008006" key="3">
    <source>
        <dbReference type="Google" id="ProtNLM"/>
    </source>
</evidence>
<dbReference type="Pfam" id="PF08843">
    <property type="entry name" value="AbiEii"/>
    <property type="match status" value="1"/>
</dbReference>
<comment type="caution">
    <text evidence="1">The sequence shown here is derived from an EMBL/GenBank/DDBJ whole genome shotgun (WGS) entry which is preliminary data.</text>
</comment>
<sequence>MLEQLKIFVNVLRAKKMHNDYIINALKEYLQIRLLDFIYNNKKYNEKLIFTGGTCLRFCFNLPRLSEDLDFDFEDSLNIINLKDEIVDYFKKSLKMPQVSASIKGKNKKIYLKFQILKGLDLSFGGSKILFLKVETSKTPHATKKIELSLINKDGLYFYIRRYSLPDLMSGKISAFLNRSFFKGKDNEIDFKGRDAFDLIWYMGQNIIPNYEKLGILLKASKYKNLNPQELLIEIGKKLKSLKIQHLKSDLFQFIENPKLLDQFLTNYLIIFDQYYLAQKTEERK</sequence>
<accession>A0A1F4SV11</accession>
<name>A0A1F4SV11_UNCSA</name>